<reference evidence="6" key="1">
    <citation type="submission" date="2019-08" db="EMBL/GenBank/DDBJ databases">
        <authorList>
            <person name="Kucharzyk K."/>
            <person name="Murdoch R.W."/>
            <person name="Higgins S."/>
            <person name="Loffler F."/>
        </authorList>
    </citation>
    <scope>NUCLEOTIDE SEQUENCE</scope>
</reference>
<keyword evidence="2" id="KW-0479">Metal-binding</keyword>
<keyword evidence="4" id="KW-0460">Magnesium</keyword>
<dbReference type="EMBL" id="VSSQ01086582">
    <property type="protein sequence ID" value="MPN33863.1"/>
    <property type="molecule type" value="Genomic_DNA"/>
</dbReference>
<evidence type="ECO:0000256" key="5">
    <source>
        <dbReference type="ARBA" id="ARBA00023277"/>
    </source>
</evidence>
<dbReference type="EC" id="3.5.1.-" evidence="6"/>
<dbReference type="GO" id="GO:0046872">
    <property type="term" value="F:metal ion binding"/>
    <property type="evidence" value="ECO:0007669"/>
    <property type="project" value="UniProtKB-KW"/>
</dbReference>
<keyword evidence="5" id="KW-0119">Carbohydrate metabolism</keyword>
<sequence length="156" mass="18577">MKDTIEICECELEVEAQLNKFIEITGKKPDYIEGHAINSKNFFQSLKNVATKYDIFYSDPMDKDWQKKYNVYVPKMFQLNENGVYDPQTYLESIEQDLLVHDTSILVFHPGFLDQYVIDNSSFTLIRIKELEFLCSSFLREWKRENNVEYIKFSEL</sequence>
<dbReference type="InterPro" id="IPR011330">
    <property type="entry name" value="Glyco_hydro/deAcase_b/a-brl"/>
</dbReference>
<evidence type="ECO:0000256" key="4">
    <source>
        <dbReference type="ARBA" id="ARBA00022842"/>
    </source>
</evidence>
<name>A0A645HDK5_9ZZZZ</name>
<proteinExistence type="predicted"/>
<dbReference type="Gene3D" id="3.20.20.370">
    <property type="entry name" value="Glycoside hydrolase/deacetylase"/>
    <property type="match status" value="1"/>
</dbReference>
<protein>
    <submittedName>
        <fullName evidence="6">Chitooligosaccharide deacetylase</fullName>
        <ecNumber evidence="6">3.5.1.-</ecNumber>
    </submittedName>
</protein>
<gene>
    <name evidence="6" type="primary">chbG_12</name>
    <name evidence="6" type="ORF">SDC9_181355</name>
</gene>
<comment type="cofactor">
    <cofactor evidence="1">
        <name>Mg(2+)</name>
        <dbReference type="ChEBI" id="CHEBI:18420"/>
    </cofactor>
</comment>
<accession>A0A645HDK5</accession>
<evidence type="ECO:0000313" key="6">
    <source>
        <dbReference type="EMBL" id="MPN33863.1"/>
    </source>
</evidence>
<dbReference type="Pfam" id="PF04794">
    <property type="entry name" value="YdjC"/>
    <property type="match status" value="1"/>
</dbReference>
<comment type="caution">
    <text evidence="6">The sequence shown here is derived from an EMBL/GenBank/DDBJ whole genome shotgun (WGS) entry which is preliminary data.</text>
</comment>
<dbReference type="GO" id="GO:0016787">
    <property type="term" value="F:hydrolase activity"/>
    <property type="evidence" value="ECO:0007669"/>
    <property type="project" value="UniProtKB-KW"/>
</dbReference>
<dbReference type="GO" id="GO:0005975">
    <property type="term" value="P:carbohydrate metabolic process"/>
    <property type="evidence" value="ECO:0007669"/>
    <property type="project" value="InterPro"/>
</dbReference>
<dbReference type="SUPFAM" id="SSF88713">
    <property type="entry name" value="Glycoside hydrolase/deacetylase"/>
    <property type="match status" value="1"/>
</dbReference>
<keyword evidence="3 6" id="KW-0378">Hydrolase</keyword>
<evidence type="ECO:0000256" key="3">
    <source>
        <dbReference type="ARBA" id="ARBA00022801"/>
    </source>
</evidence>
<evidence type="ECO:0000256" key="1">
    <source>
        <dbReference type="ARBA" id="ARBA00001946"/>
    </source>
</evidence>
<evidence type="ECO:0000256" key="2">
    <source>
        <dbReference type="ARBA" id="ARBA00022723"/>
    </source>
</evidence>
<dbReference type="AlphaFoldDB" id="A0A645HDK5"/>
<organism evidence="6">
    <name type="scientific">bioreactor metagenome</name>
    <dbReference type="NCBI Taxonomy" id="1076179"/>
    <lineage>
        <taxon>unclassified sequences</taxon>
        <taxon>metagenomes</taxon>
        <taxon>ecological metagenomes</taxon>
    </lineage>
</organism>
<dbReference type="InterPro" id="IPR006879">
    <property type="entry name" value="YdjC-like"/>
</dbReference>